<keyword evidence="2" id="KW-1185">Reference proteome</keyword>
<proteinExistence type="predicted"/>
<sequence length="254" mass="28014">MMNARTTGRWLIRGPARPGRPRLFCFPHGGGAAAEFVRWSRLLPDVEISAVELPGRGSRLSEPVLTRMDELVAEVVGIMPAGAPYAMFGHSFGALVAYEVTRELRRAGRGLPNHLIVSGFPAPSIPRTEPSIHHLPEDDLLNEVGRRHGGLSSEVLADPERKTRVARYLRADYQILETYEWRADTPLPVPLTVFGGSEDAIGADALRAWQRHVTGEIGVRCFPGDHFYFRQHKETVLRALAGVVRTTAPADRAA</sequence>
<name>A0ACD5BA62_9PSEU</name>
<accession>A0ACD5BA62</accession>
<evidence type="ECO:0000313" key="2">
    <source>
        <dbReference type="Proteomes" id="UP001456344"/>
    </source>
</evidence>
<gene>
    <name evidence="1" type="ORF">LCL61_12195</name>
</gene>
<evidence type="ECO:0000313" key="1">
    <source>
        <dbReference type="EMBL" id="WYW16309.1"/>
    </source>
</evidence>
<reference evidence="1" key="1">
    <citation type="submission" date="2023-10" db="EMBL/GenBank/DDBJ databases">
        <title>Whole genome sequencing of actinobacterial strain Amycolatopsis sp. (BCA-696) identifies the underlying plant growth-promoting genes.</title>
        <authorList>
            <person name="Gandham P."/>
            <person name="Vadla N."/>
            <person name="Saji A."/>
            <person name="Srinivas V."/>
            <person name="Ruperao P."/>
            <person name="Selvanayagam S."/>
            <person name="Saxena R.K."/>
            <person name="Rathore A."/>
            <person name="Gopalakrishnan S."/>
            <person name="Thakur V."/>
        </authorList>
    </citation>
    <scope>NUCLEOTIDE SEQUENCE</scope>
    <source>
        <strain evidence="1">BCA-696</strain>
    </source>
</reference>
<keyword evidence="1" id="KW-0378">Hydrolase</keyword>
<dbReference type="Proteomes" id="UP001456344">
    <property type="component" value="Chromosome"/>
</dbReference>
<organism evidence="1 2">
    <name type="scientific">Amycolatopsis coloradensis</name>
    <dbReference type="NCBI Taxonomy" id="76021"/>
    <lineage>
        <taxon>Bacteria</taxon>
        <taxon>Bacillati</taxon>
        <taxon>Actinomycetota</taxon>
        <taxon>Actinomycetes</taxon>
        <taxon>Pseudonocardiales</taxon>
        <taxon>Pseudonocardiaceae</taxon>
        <taxon>Amycolatopsis</taxon>
    </lineage>
</organism>
<protein>
    <submittedName>
        <fullName evidence="1">Alpha/beta fold hydrolase</fullName>
    </submittedName>
</protein>
<dbReference type="EMBL" id="CP150484">
    <property type="protein sequence ID" value="WYW16309.1"/>
    <property type="molecule type" value="Genomic_DNA"/>
</dbReference>